<gene>
    <name evidence="1" type="ORF">SAMN04489859_100912</name>
</gene>
<reference evidence="1 2" key="1">
    <citation type="submission" date="2016-10" db="EMBL/GenBank/DDBJ databases">
        <authorList>
            <person name="de Groot N.N."/>
        </authorList>
    </citation>
    <scope>NUCLEOTIDE SEQUENCE [LARGE SCALE GENOMIC DNA]</scope>
    <source>
        <strain evidence="1 2">DSM 8512</strain>
    </source>
</reference>
<organism evidence="1 2">
    <name type="scientific">Paracoccus alcaliphilus</name>
    <dbReference type="NCBI Taxonomy" id="34002"/>
    <lineage>
        <taxon>Bacteria</taxon>
        <taxon>Pseudomonadati</taxon>
        <taxon>Pseudomonadota</taxon>
        <taxon>Alphaproteobacteria</taxon>
        <taxon>Rhodobacterales</taxon>
        <taxon>Paracoccaceae</taxon>
        <taxon>Paracoccus</taxon>
    </lineage>
</organism>
<protein>
    <submittedName>
        <fullName evidence="1">Uncharacterized protein</fullName>
    </submittedName>
</protein>
<evidence type="ECO:0000313" key="1">
    <source>
        <dbReference type="EMBL" id="SEN53727.1"/>
    </source>
</evidence>
<dbReference type="AlphaFoldDB" id="A0A1H8HCX8"/>
<dbReference type="RefSeq" id="WP_090611363.1">
    <property type="nucleotide sequence ID" value="NZ_CP067126.1"/>
</dbReference>
<proteinExistence type="predicted"/>
<accession>A0A1H8HCX8</accession>
<evidence type="ECO:0000313" key="2">
    <source>
        <dbReference type="Proteomes" id="UP000199054"/>
    </source>
</evidence>
<dbReference type="STRING" id="34002.SAMN04489859_100912"/>
<dbReference type="EMBL" id="FODE01000009">
    <property type="protein sequence ID" value="SEN53727.1"/>
    <property type="molecule type" value="Genomic_DNA"/>
</dbReference>
<dbReference type="Proteomes" id="UP000199054">
    <property type="component" value="Unassembled WGS sequence"/>
</dbReference>
<keyword evidence="2" id="KW-1185">Reference proteome</keyword>
<name>A0A1H8HCX8_9RHOB</name>
<sequence>MRAAIADFIAAIHCMSEPGGAAFRAFHDVNGGVRIFGPLLTRLCEGPASFAGLEAIQPFTGCPGLLDQSLQALLWSGAAHPVVPVSDPTPSAGLNRHLLRQWAQGDATPALGFGLAFGPADLDVLATGRAGCDLRYLTVLKG</sequence>
<dbReference type="OrthoDB" id="5298787at2"/>